<evidence type="ECO:0000313" key="8">
    <source>
        <dbReference type="Proteomes" id="UP001168877"/>
    </source>
</evidence>
<dbReference type="EMBL" id="JAUESC010000382">
    <property type="protein sequence ID" value="KAK0586726.1"/>
    <property type="molecule type" value="Genomic_DNA"/>
</dbReference>
<organism evidence="7 8">
    <name type="scientific">Acer saccharum</name>
    <name type="common">Sugar maple</name>
    <dbReference type="NCBI Taxonomy" id="4024"/>
    <lineage>
        <taxon>Eukaryota</taxon>
        <taxon>Viridiplantae</taxon>
        <taxon>Streptophyta</taxon>
        <taxon>Embryophyta</taxon>
        <taxon>Tracheophyta</taxon>
        <taxon>Spermatophyta</taxon>
        <taxon>Magnoliopsida</taxon>
        <taxon>eudicotyledons</taxon>
        <taxon>Gunneridae</taxon>
        <taxon>Pentapetalae</taxon>
        <taxon>rosids</taxon>
        <taxon>malvids</taxon>
        <taxon>Sapindales</taxon>
        <taxon>Sapindaceae</taxon>
        <taxon>Hippocastanoideae</taxon>
        <taxon>Acereae</taxon>
        <taxon>Acer</taxon>
    </lineage>
</organism>
<gene>
    <name evidence="7" type="ORF">LWI29_011407</name>
</gene>
<feature type="domain" description="Wall-associated receptor kinase galacturonan-binding" evidence="6">
    <location>
        <begin position="19"/>
        <end position="75"/>
    </location>
</feature>
<keyword evidence="5" id="KW-0472">Membrane</keyword>
<evidence type="ECO:0000256" key="5">
    <source>
        <dbReference type="ARBA" id="ARBA00023136"/>
    </source>
</evidence>
<name>A0AA39RYM8_ACESA</name>
<dbReference type="Pfam" id="PF13947">
    <property type="entry name" value="GUB_WAK_bind"/>
    <property type="match status" value="1"/>
</dbReference>
<dbReference type="PANTHER" id="PTHR33491">
    <property type="entry name" value="OSJNBA0016N04.9 PROTEIN"/>
    <property type="match status" value="1"/>
</dbReference>
<comment type="caution">
    <text evidence="7">The sequence shown here is derived from an EMBL/GenBank/DDBJ whole genome shotgun (WGS) entry which is preliminary data.</text>
</comment>
<keyword evidence="4" id="KW-1133">Transmembrane helix</keyword>
<reference evidence="7" key="1">
    <citation type="journal article" date="2022" name="Plant J.">
        <title>Strategies of tolerance reflected in two North American maple genomes.</title>
        <authorList>
            <person name="McEvoy S.L."/>
            <person name="Sezen U.U."/>
            <person name="Trouern-Trend A."/>
            <person name="McMahon S.M."/>
            <person name="Schaberg P.G."/>
            <person name="Yang J."/>
            <person name="Wegrzyn J.L."/>
            <person name="Swenson N.G."/>
        </authorList>
    </citation>
    <scope>NUCLEOTIDE SEQUENCE</scope>
    <source>
        <strain evidence="7">NS2018</strain>
    </source>
</reference>
<keyword evidence="2" id="KW-0812">Transmembrane</keyword>
<keyword evidence="3" id="KW-0732">Signal</keyword>
<dbReference type="GO" id="GO:0030247">
    <property type="term" value="F:polysaccharide binding"/>
    <property type="evidence" value="ECO:0007669"/>
    <property type="project" value="InterPro"/>
</dbReference>
<proteinExistence type="predicted"/>
<evidence type="ECO:0000256" key="3">
    <source>
        <dbReference type="ARBA" id="ARBA00022729"/>
    </source>
</evidence>
<keyword evidence="8" id="KW-1185">Reference proteome</keyword>
<dbReference type="Proteomes" id="UP001168877">
    <property type="component" value="Unassembled WGS sequence"/>
</dbReference>
<dbReference type="GO" id="GO:0016020">
    <property type="term" value="C:membrane"/>
    <property type="evidence" value="ECO:0007669"/>
    <property type="project" value="UniProtKB-SubCell"/>
</dbReference>
<evidence type="ECO:0000259" key="6">
    <source>
        <dbReference type="Pfam" id="PF13947"/>
    </source>
</evidence>
<dbReference type="InterPro" id="IPR025287">
    <property type="entry name" value="WAK_GUB"/>
</dbReference>
<dbReference type="Gene3D" id="2.10.25.10">
    <property type="entry name" value="Laminin"/>
    <property type="match status" value="1"/>
</dbReference>
<evidence type="ECO:0000256" key="1">
    <source>
        <dbReference type="ARBA" id="ARBA00004167"/>
    </source>
</evidence>
<comment type="subcellular location">
    <subcellularLocation>
        <location evidence="1">Membrane</location>
        <topology evidence="1">Single-pass membrane protein</topology>
    </subcellularLocation>
</comment>
<reference evidence="7" key="2">
    <citation type="submission" date="2023-06" db="EMBL/GenBank/DDBJ databases">
        <authorList>
            <person name="Swenson N.G."/>
            <person name="Wegrzyn J.L."/>
            <person name="Mcevoy S.L."/>
        </authorList>
    </citation>
    <scope>NUCLEOTIDE SEQUENCE</scope>
    <source>
        <strain evidence="7">NS2018</strain>
        <tissue evidence="7">Leaf</tissue>
    </source>
</reference>
<evidence type="ECO:0000256" key="4">
    <source>
        <dbReference type="ARBA" id="ARBA00022989"/>
    </source>
</evidence>
<protein>
    <recommendedName>
        <fullName evidence="6">Wall-associated receptor kinase galacturonan-binding domain-containing protein</fullName>
    </recommendedName>
</protein>
<sequence>MVANATTHELALPNTKPGCPKKCGELDVPYPFGTKDGCFLSEEFFITCNNTHNNHPTPFWGNSNVTVTNITMEGQLQIQSFVLKNCYNETIGYTSAHLYVGDKATISATQNKFTIIGCDTYGYIRGKIGDKKYIAGCIPWCERLGDVTNGSCSGFGCCQIDIPNGLKEITIEANSFNEPRNVSQFNPCSYAFVVENSQFHFHSSNLSSIKDKVPTAVDWAITGQGKCEEARKNPSYACKENALCYEPAANNSAGGYLCKCKEGYEGNPYLIPL</sequence>
<evidence type="ECO:0000256" key="2">
    <source>
        <dbReference type="ARBA" id="ARBA00022692"/>
    </source>
</evidence>
<accession>A0AA39RYM8</accession>
<evidence type="ECO:0000313" key="7">
    <source>
        <dbReference type="EMBL" id="KAK0586726.1"/>
    </source>
</evidence>
<dbReference type="AlphaFoldDB" id="A0AA39RYM8"/>